<protein>
    <submittedName>
        <fullName evidence="6">DEAD/DEAH box helicase</fullName>
    </submittedName>
</protein>
<evidence type="ECO:0000256" key="3">
    <source>
        <dbReference type="SAM" id="MobiDB-lite"/>
    </source>
</evidence>
<evidence type="ECO:0000313" key="6">
    <source>
        <dbReference type="EMBL" id="ERL07503.1"/>
    </source>
</evidence>
<reference evidence="6 7" key="1">
    <citation type="submission" date="2013-08" db="EMBL/GenBank/DDBJ databases">
        <authorList>
            <person name="Durkin A.S."/>
            <person name="Haft D.R."/>
            <person name="McCorrison J."/>
            <person name="Torralba M."/>
            <person name="Gillis M."/>
            <person name="Haft D.H."/>
            <person name="Methe B."/>
            <person name="Sutton G."/>
            <person name="Nelson K.E."/>
        </authorList>
    </citation>
    <scope>NUCLEOTIDE SEQUENCE [LARGE SCALE GENOMIC DNA]</scope>
    <source>
        <strain evidence="6 7">F0195</strain>
    </source>
</reference>
<evidence type="ECO:0000256" key="2">
    <source>
        <dbReference type="ARBA" id="ARBA00022840"/>
    </source>
</evidence>
<dbReference type="InterPro" id="IPR052511">
    <property type="entry name" value="ATP-dep_Helicase"/>
</dbReference>
<dbReference type="STRING" id="1125712.HMPREF1316_2288"/>
<gene>
    <name evidence="6" type="ORF">HMPREF1316_2288</name>
</gene>
<dbReference type="GO" id="GO:0003677">
    <property type="term" value="F:DNA binding"/>
    <property type="evidence" value="ECO:0007669"/>
    <property type="project" value="TreeGrafter"/>
</dbReference>
<dbReference type="GO" id="GO:0016887">
    <property type="term" value="F:ATP hydrolysis activity"/>
    <property type="evidence" value="ECO:0007669"/>
    <property type="project" value="TreeGrafter"/>
</dbReference>
<feature type="region of interest" description="Disordered" evidence="3">
    <location>
        <begin position="1"/>
        <end position="35"/>
    </location>
</feature>
<dbReference type="Pfam" id="PF00270">
    <property type="entry name" value="DEAD"/>
    <property type="match status" value="1"/>
</dbReference>
<evidence type="ECO:0000256" key="1">
    <source>
        <dbReference type="ARBA" id="ARBA00022741"/>
    </source>
</evidence>
<dbReference type="PROSITE" id="PS51194">
    <property type="entry name" value="HELICASE_CTER"/>
    <property type="match status" value="1"/>
</dbReference>
<evidence type="ECO:0000259" key="4">
    <source>
        <dbReference type="PROSITE" id="PS51192"/>
    </source>
</evidence>
<comment type="caution">
    <text evidence="6">The sequence shown here is derived from an EMBL/GenBank/DDBJ whole genome shotgun (WGS) entry which is preliminary data.</text>
</comment>
<dbReference type="eggNOG" id="COG1201">
    <property type="taxonomic scope" value="Bacteria"/>
</dbReference>
<dbReference type="CDD" id="cd17922">
    <property type="entry name" value="DEXHc_LHR-like"/>
    <property type="match status" value="1"/>
</dbReference>
<accession>U2TMW0</accession>
<dbReference type="Gene3D" id="3.40.50.300">
    <property type="entry name" value="P-loop containing nucleotide triphosphate hydrolases"/>
    <property type="match status" value="2"/>
</dbReference>
<feature type="domain" description="Helicase ATP-binding" evidence="4">
    <location>
        <begin position="96"/>
        <end position="275"/>
    </location>
</feature>
<evidence type="ECO:0000259" key="5">
    <source>
        <dbReference type="PROSITE" id="PS51194"/>
    </source>
</evidence>
<feature type="domain" description="Helicase C-terminal" evidence="5">
    <location>
        <begin position="373"/>
        <end position="525"/>
    </location>
</feature>
<keyword evidence="7" id="KW-1185">Reference proteome</keyword>
<dbReference type="InterPro" id="IPR014001">
    <property type="entry name" value="Helicase_ATP-bd"/>
</dbReference>
<dbReference type="GO" id="GO:0004386">
    <property type="term" value="F:helicase activity"/>
    <property type="evidence" value="ECO:0007669"/>
    <property type="project" value="UniProtKB-KW"/>
</dbReference>
<dbReference type="AlphaFoldDB" id="U2TMW0"/>
<dbReference type="SMART" id="SM00487">
    <property type="entry name" value="DEXDc"/>
    <property type="match status" value="1"/>
</dbReference>
<dbReference type="InterPro" id="IPR011545">
    <property type="entry name" value="DEAD/DEAH_box_helicase_dom"/>
</dbReference>
<dbReference type="PROSITE" id="PS51192">
    <property type="entry name" value="HELICASE_ATP_BIND_1"/>
    <property type="match status" value="1"/>
</dbReference>
<organism evidence="6 7">
    <name type="scientific">Olsenella profusa F0195</name>
    <dbReference type="NCBI Taxonomy" id="1125712"/>
    <lineage>
        <taxon>Bacteria</taxon>
        <taxon>Bacillati</taxon>
        <taxon>Actinomycetota</taxon>
        <taxon>Coriobacteriia</taxon>
        <taxon>Coriobacteriales</taxon>
        <taxon>Atopobiaceae</taxon>
        <taxon>Olsenella</taxon>
    </lineage>
</organism>
<dbReference type="SUPFAM" id="SSF52540">
    <property type="entry name" value="P-loop containing nucleoside triphosphate hydrolases"/>
    <property type="match status" value="1"/>
</dbReference>
<dbReference type="Proteomes" id="UP000016638">
    <property type="component" value="Unassembled WGS sequence"/>
</dbReference>
<sequence>MGVNRHGAAGRGAGQRRLLREKDTHTQQRAPTRQRMAPTWGSGIAILGTGVPILGVTGEASMADTGVFERLAPFVQDFIYEHDWESLRAIQVAAADAILNTEDNVLLTSSTASGKTEAAFFPILTQLWEDPPATVGCVYVGPLKALINDQFYRLTDLCEEGGIPVWHWHGDVSASHKARLMKHPSGILQITPESLEAMLLHRHAAIPKLFGDLRFVVIDEVHSLLRGDRGAQTLCLIERLSRLAQVRPRRIGLSATIGDPEATARILGAGSGRDTVVPRVREQGQTWRISMEHFYSHGPQAAKRATGEELARAGGTTGGSLHVDALVEHVEEEPSGLPERAGEGTAALATATPDDAALEADASDTAPEEADPGLAYVFEHTRGHTCLVFSNSREECEEVTSTLRAYCERRGEPNRFLIHHGNLSSSLRETAEELMRDPESELTTCTTATLELGIDIGRLERAFQMDAPFTVSAFLQRMGRTGRRGQPPEIWFVMREDPPEPRALLPETILWKLLQGIALVQLYLEERWVEPPREDRRHYSLLYHQTMATLASSGELTPAALAARVLSLSPFANVSQDDYRTLLRHLIDTEQIERTETGGLIVGLVGERVTNDFRFYGVFVESEEYTVRADSQELGTVVQPPPPGEKLAIAGSVWIVEEVDHRKRLVYVTEVKGRVPAYFGECPGDINTRILERMRQVLAEQRDYPYLRDNARARLAAARHEAAAAGITEGARRSGGGQSQMSLVNLGGDTWALFPWLGTYAFLALERVIKLRMPTSLGIKGVDVSRPYYIQFRMAVSAEEFLDALSEALAAEIDPLSLLYPKELPIFDKYDEFLPPELVRKGFAEGVLDVAGARARVLG</sequence>
<dbReference type="Pfam" id="PF00271">
    <property type="entry name" value="Helicase_C"/>
    <property type="match status" value="1"/>
</dbReference>
<keyword evidence="6" id="KW-0347">Helicase</keyword>
<dbReference type="PANTHER" id="PTHR47962">
    <property type="entry name" value="ATP-DEPENDENT HELICASE LHR-RELATED-RELATED"/>
    <property type="match status" value="1"/>
</dbReference>
<proteinExistence type="predicted"/>
<keyword evidence="6" id="KW-0378">Hydrolase</keyword>
<evidence type="ECO:0000313" key="7">
    <source>
        <dbReference type="Proteomes" id="UP000016638"/>
    </source>
</evidence>
<dbReference type="PATRIC" id="fig|1125712.3.peg.1636"/>
<dbReference type="InterPro" id="IPR001650">
    <property type="entry name" value="Helicase_C-like"/>
</dbReference>
<keyword evidence="2" id="KW-0067">ATP-binding</keyword>
<dbReference type="InterPro" id="IPR027417">
    <property type="entry name" value="P-loop_NTPase"/>
</dbReference>
<name>U2TMW0_9ACTN</name>
<keyword evidence="1" id="KW-0547">Nucleotide-binding</keyword>
<dbReference type="GO" id="GO:0005524">
    <property type="term" value="F:ATP binding"/>
    <property type="evidence" value="ECO:0007669"/>
    <property type="project" value="UniProtKB-KW"/>
</dbReference>
<dbReference type="SMART" id="SM00490">
    <property type="entry name" value="HELICc"/>
    <property type="match status" value="1"/>
</dbReference>
<dbReference type="EMBL" id="AWEZ01000059">
    <property type="protein sequence ID" value="ERL07503.1"/>
    <property type="molecule type" value="Genomic_DNA"/>
</dbReference>
<dbReference type="PANTHER" id="PTHR47962:SF5">
    <property type="entry name" value="ATP-DEPENDENT HELICASE LHR-RELATED"/>
    <property type="match status" value="1"/>
</dbReference>